<feature type="region of interest" description="Disordered" evidence="1">
    <location>
        <begin position="402"/>
        <end position="459"/>
    </location>
</feature>
<feature type="compositionally biased region" description="Polar residues" evidence="1">
    <location>
        <begin position="416"/>
        <end position="429"/>
    </location>
</feature>
<feature type="compositionally biased region" description="Acidic residues" evidence="1">
    <location>
        <begin position="712"/>
        <end position="722"/>
    </location>
</feature>
<accession>A0A093XUY2</accession>
<feature type="region of interest" description="Disordered" evidence="1">
    <location>
        <begin position="712"/>
        <end position="736"/>
    </location>
</feature>
<feature type="region of interest" description="Disordered" evidence="1">
    <location>
        <begin position="477"/>
        <end position="505"/>
    </location>
</feature>
<gene>
    <name evidence="2" type="ORF">GQ26_0100920</name>
</gene>
<name>A0A093XUY2_TALMA</name>
<protein>
    <submittedName>
        <fullName evidence="2">Putative WD repeat-containing protein C27B12.05</fullName>
    </submittedName>
</protein>
<proteinExistence type="predicted"/>
<evidence type="ECO:0000256" key="1">
    <source>
        <dbReference type="SAM" id="MobiDB-lite"/>
    </source>
</evidence>
<dbReference type="InterPro" id="IPR036322">
    <property type="entry name" value="WD40_repeat_dom_sf"/>
</dbReference>
<evidence type="ECO:0000313" key="2">
    <source>
        <dbReference type="EMBL" id="KFX49048.1"/>
    </source>
</evidence>
<dbReference type="AlphaFoldDB" id="A0A093XUY2"/>
<dbReference type="HOGENOM" id="CLU_007263_2_0_1"/>
<organism evidence="2">
    <name type="scientific">Talaromyces marneffei PM1</name>
    <dbReference type="NCBI Taxonomy" id="1077442"/>
    <lineage>
        <taxon>Eukaryota</taxon>
        <taxon>Fungi</taxon>
        <taxon>Dikarya</taxon>
        <taxon>Ascomycota</taxon>
        <taxon>Pezizomycotina</taxon>
        <taxon>Eurotiomycetes</taxon>
        <taxon>Eurotiomycetidae</taxon>
        <taxon>Eurotiales</taxon>
        <taxon>Trichocomaceae</taxon>
        <taxon>Talaromyces</taxon>
        <taxon>Talaromyces sect. Talaromyces</taxon>
    </lineage>
</organism>
<feature type="compositionally biased region" description="Polar residues" evidence="1">
    <location>
        <begin position="437"/>
        <end position="454"/>
    </location>
</feature>
<dbReference type="EMBL" id="JPOX01000010">
    <property type="protein sequence ID" value="KFX49048.1"/>
    <property type="molecule type" value="Genomic_DNA"/>
</dbReference>
<feature type="compositionally biased region" description="Acidic residues" evidence="1">
    <location>
        <begin position="483"/>
        <end position="505"/>
    </location>
</feature>
<dbReference type="Pfam" id="PF08728">
    <property type="entry name" value="CRT10"/>
    <property type="match status" value="1"/>
</dbReference>
<sequence length="823" mass="92562">MPQRPYIIQINDGPGPKPKNDLCLHSLNVEKGSQRFPERDGVTPPQALSWRNNLTALSQRRNLLFVAYSHQIYVWEPAGPRQVLGRKPVMIITPVMRVPDAEGYISRRCPHGINNILVDDLGRDEILLLATDSGNVCGYHVENVFSYIESARLRGEKDTILDPRIDPFFCENVGLSAWGLAVHKFARLIAVSANTGTITVFAFALAETDAELDADSGGFWADFPVSFEQNWMHIRYVWEFAALHELYLANLHRSRNVKISFQGHDTNIPSVSFLSSDLDPDGMWMVSTDIENKVFIWAIWDHLHAVRVLGFGDGAPSPGILRDDERGWSVLALDPRSFRMHQSYFEACGGKVLLRSSQPSNAVLDVTNLTQEIPDASSVFNSVILTGDDSPEEPVLPNIFDRHSRIRSDSSSTNSKESLSPTTSVMEQSSDIKELSDSITQNQSTTENTASHSPRQGEWHPANEHIASFLRSIMDGTLPQDYTNDEDDNMTSSDSDSENSLDEGDIDIGLETTSQNTLNPRDPNDLRPLLNLDFIDTDVSPRNPYASSKHICSEFPILHFSETDIRLLEGPFVDHPSVVSGGPLRQQLPPTFWSLESYDRFNMVKYLPEAGIVIAATQKGRAAVITLTQVANRNYALRINWMIPFASQEQRAERPLAGLLGLAVSPMQGFERQPDVVHVPRGVTSHDNFSFHYRAHESESSNADQNWEWQYDSETDSNESGEDSSSSSESAQELTFAESHGTANWNHMPRESWHGVMPSRHYRVMLTYADHTVMSYEFWYDWADIAVGDSSIACEEEEEEQEQDYEQMLGGRLESNRQDHLLL</sequence>
<dbReference type="SUPFAM" id="SSF50978">
    <property type="entry name" value="WD40 repeat-like"/>
    <property type="match status" value="1"/>
</dbReference>
<comment type="caution">
    <text evidence="2">The sequence shown here is derived from an EMBL/GenBank/DDBJ whole genome shotgun (WGS) entry which is preliminary data.</text>
</comment>
<dbReference type="InterPro" id="IPR014839">
    <property type="entry name" value="Crt10"/>
</dbReference>
<reference evidence="2" key="1">
    <citation type="journal article" date="2014" name="PLoS Genet.">
        <title>Signature Gene Expression Reveals Novel Clues to the Molecular Mechanisms of Dimorphic Transition in Penicillium marneffei.</title>
        <authorList>
            <person name="Yang E."/>
            <person name="Wang G."/>
            <person name="Cai J."/>
            <person name="Woo P.C."/>
            <person name="Lau S.K."/>
            <person name="Yuen K.-Y."/>
            <person name="Chow W.-N."/>
            <person name="Lin X."/>
        </authorList>
    </citation>
    <scope>NUCLEOTIDE SEQUENCE [LARGE SCALE GENOMIC DNA]</scope>
    <source>
        <strain evidence="2">PM1</strain>
    </source>
</reference>
<dbReference type="eggNOG" id="ENOG502S49J">
    <property type="taxonomic scope" value="Eukaryota"/>
</dbReference>